<feature type="region of interest" description="Disordered" evidence="1">
    <location>
        <begin position="1"/>
        <end position="40"/>
    </location>
</feature>
<keyword evidence="2" id="KW-1133">Transmembrane helix</keyword>
<evidence type="ECO:0000256" key="1">
    <source>
        <dbReference type="SAM" id="MobiDB-lite"/>
    </source>
</evidence>
<accession>A0A8X7N5V1</accession>
<dbReference type="Proteomes" id="UP000078113">
    <property type="component" value="Unassembled WGS sequence"/>
</dbReference>
<evidence type="ECO:0000256" key="2">
    <source>
        <dbReference type="SAM" id="Phobius"/>
    </source>
</evidence>
<keyword evidence="2" id="KW-0472">Membrane</keyword>
<proteinExistence type="predicted"/>
<feature type="transmembrane region" description="Helical" evidence="2">
    <location>
        <begin position="209"/>
        <end position="233"/>
    </location>
</feature>
<feature type="region of interest" description="Disordered" evidence="1">
    <location>
        <begin position="618"/>
        <end position="647"/>
    </location>
</feature>
<keyword evidence="2" id="KW-0812">Transmembrane</keyword>
<feature type="compositionally biased region" description="Acidic residues" evidence="1">
    <location>
        <begin position="496"/>
        <end position="510"/>
    </location>
</feature>
<gene>
    <name evidence="3" type="ORF">A4X09_0g5411</name>
</gene>
<dbReference type="EMBL" id="LWDG02000277">
    <property type="protein sequence ID" value="KAE8266933.1"/>
    <property type="molecule type" value="Genomic_DNA"/>
</dbReference>
<evidence type="ECO:0000313" key="4">
    <source>
        <dbReference type="Proteomes" id="UP000078113"/>
    </source>
</evidence>
<keyword evidence="4" id="KW-1185">Reference proteome</keyword>
<feature type="compositionally biased region" description="Low complexity" evidence="1">
    <location>
        <begin position="518"/>
        <end position="581"/>
    </location>
</feature>
<feature type="compositionally biased region" description="Basic residues" evidence="1">
    <location>
        <begin position="628"/>
        <end position="646"/>
    </location>
</feature>
<feature type="region of interest" description="Disordered" evidence="1">
    <location>
        <begin position="144"/>
        <end position="173"/>
    </location>
</feature>
<feature type="transmembrane region" description="Helical" evidence="2">
    <location>
        <begin position="245"/>
        <end position="268"/>
    </location>
</feature>
<feature type="compositionally biased region" description="Low complexity" evidence="1">
    <location>
        <begin position="92"/>
        <end position="106"/>
    </location>
</feature>
<evidence type="ECO:0000313" key="3">
    <source>
        <dbReference type="EMBL" id="KAE8266933.1"/>
    </source>
</evidence>
<feature type="compositionally biased region" description="Polar residues" evidence="1">
    <location>
        <begin position="618"/>
        <end position="627"/>
    </location>
</feature>
<feature type="compositionally biased region" description="Low complexity" evidence="1">
    <location>
        <begin position="152"/>
        <end position="173"/>
    </location>
</feature>
<feature type="compositionally biased region" description="Low complexity" evidence="1">
    <location>
        <begin position="9"/>
        <end position="19"/>
    </location>
</feature>
<name>A0A8X7N5V1_9BASI</name>
<comment type="caution">
    <text evidence="3">The sequence shown here is derived from an EMBL/GenBank/DDBJ whole genome shotgun (WGS) entry which is preliminary data.</text>
</comment>
<feature type="region of interest" description="Disordered" evidence="1">
    <location>
        <begin position="86"/>
        <end position="106"/>
    </location>
</feature>
<protein>
    <submittedName>
        <fullName evidence="3">Uncharacterized protein</fullName>
    </submittedName>
</protein>
<reference evidence="3" key="2">
    <citation type="journal article" date="2019" name="IMA Fungus">
        <title>Genome sequencing and comparison of five Tilletia species to identify candidate genes for the detection of regulated species infecting wheat.</title>
        <authorList>
            <person name="Nguyen H.D.T."/>
            <person name="Sultana T."/>
            <person name="Kesanakurti P."/>
            <person name="Hambleton S."/>
        </authorList>
    </citation>
    <scope>NUCLEOTIDE SEQUENCE</scope>
    <source>
        <strain evidence="3">DAOMC 236422</strain>
    </source>
</reference>
<dbReference type="AlphaFoldDB" id="A0A8X7N5V1"/>
<reference evidence="3" key="1">
    <citation type="submission" date="2016-04" db="EMBL/GenBank/DDBJ databases">
        <authorList>
            <person name="Nguyen H.D."/>
            <person name="Samba Siva P."/>
            <person name="Cullis J."/>
            <person name="Levesque C.A."/>
            <person name="Hambleton S."/>
        </authorList>
    </citation>
    <scope>NUCLEOTIDE SEQUENCE</scope>
    <source>
        <strain evidence="3">DAOMC 236422</strain>
    </source>
</reference>
<organism evidence="3 4">
    <name type="scientific">Tilletia walkeri</name>
    <dbReference type="NCBI Taxonomy" id="117179"/>
    <lineage>
        <taxon>Eukaryota</taxon>
        <taxon>Fungi</taxon>
        <taxon>Dikarya</taxon>
        <taxon>Basidiomycota</taxon>
        <taxon>Ustilaginomycotina</taxon>
        <taxon>Exobasidiomycetes</taxon>
        <taxon>Tilletiales</taxon>
        <taxon>Tilletiaceae</taxon>
        <taxon>Tilletia</taxon>
    </lineage>
</organism>
<sequence length="682" mass="72871">MLGFRRSTKTSASSSPSSSVLPMLRALPPKMSNSSSSRKRQRRCLGLLSSRTATLILAVSALVVHWRAFLSLGQISVSLHQHHLQHHNHLRPASSSSSSSSSPSSATSSLQEVLWELEYAHEGLPKSGSTADSLFPSLEAISSTGKDTDPYLPTSPSSSSETSRGSRLSSSPSRSAWRTLSFNIVPVHSRLTSPDITTADISERRRWNAIWWLVKVARLYFAVGVLCAAAGIVGVLRSDLRLTRLFLAHSSLDLLLTTLFFAALLLLFTSPTLRAAICEGFASGAKMQDWWFANAHSGAGAGASTLVGGTGGAAEAVAAATATAVAAATRYQQQHLKQIELQRQQVQKLAQSYAVGDSAISLQQKVALDAASSEADASSGIMPTPPSVDALVEQTLVFFGPDSNCDEALIQLALPVCLCIILLYTGLRVHFLLCVNRYAAKLWRKDCIKRGGLYMGMGSLLPLVRGSSKKSTSSAANSAGVLRWLRWRSRSRSGAFEDDEKSAAMDEEEANVFGGQGSSDSDAETTLTTTTTTSSSTSRTLVPTCSGSSSSGPESCPNTSSTSSTPRSTTPLSSADSDHSSASTLLNVYEAVPRSTMTMTFDLLRAAAAAFVTSSPFSLSGGASRQGSTHHHHQYHRHHHHHHHHRMMADLEEAQPMLGGLDVVTIRRPPLGPSVSIETKRD</sequence>
<feature type="region of interest" description="Disordered" evidence="1">
    <location>
        <begin position="496"/>
        <end position="581"/>
    </location>
</feature>